<keyword evidence="16" id="KW-0675">Receptor</keyword>
<dbReference type="GO" id="GO:0043235">
    <property type="term" value="C:receptor complex"/>
    <property type="evidence" value="ECO:0007669"/>
    <property type="project" value="TreeGrafter"/>
</dbReference>
<keyword evidence="14" id="KW-0829">Tyrosine-protein kinase</keyword>
<evidence type="ECO:0000256" key="14">
    <source>
        <dbReference type="ARBA" id="ARBA00023137"/>
    </source>
</evidence>
<evidence type="ECO:0000256" key="3">
    <source>
        <dbReference type="ARBA" id="ARBA00022553"/>
    </source>
</evidence>
<protein>
    <submittedName>
        <fullName evidence="23">Chromosome 11 SCAF14979, whole genome shotgun sequence</fullName>
    </submittedName>
</protein>
<dbReference type="SUPFAM" id="SSF81296">
    <property type="entry name" value="E set domains"/>
    <property type="match status" value="1"/>
</dbReference>
<feature type="transmembrane region" description="Helical" evidence="20">
    <location>
        <begin position="676"/>
        <end position="702"/>
    </location>
</feature>
<dbReference type="Pfam" id="PF01437">
    <property type="entry name" value="PSI"/>
    <property type="match status" value="1"/>
</dbReference>
<comment type="subcellular location">
    <subcellularLocation>
        <location evidence="1">Membrane</location>
        <topology evidence="1">Single-pass type I membrane protein</topology>
    </subcellularLocation>
</comment>
<dbReference type="GO" id="GO:0005886">
    <property type="term" value="C:plasma membrane"/>
    <property type="evidence" value="ECO:0007669"/>
    <property type="project" value="TreeGrafter"/>
</dbReference>
<evidence type="ECO:0000256" key="6">
    <source>
        <dbReference type="ARBA" id="ARBA00022729"/>
    </source>
</evidence>
<dbReference type="SUPFAM" id="SSF101912">
    <property type="entry name" value="Sema domain"/>
    <property type="match status" value="1"/>
</dbReference>
<dbReference type="InterPro" id="IPR000719">
    <property type="entry name" value="Prot_kinase_dom"/>
</dbReference>
<keyword evidence="5 20" id="KW-0812">Transmembrane</keyword>
<dbReference type="SMART" id="SM00630">
    <property type="entry name" value="Sema"/>
    <property type="match status" value="1"/>
</dbReference>
<dbReference type="PRINTS" id="PR00109">
    <property type="entry name" value="TYRKINASE"/>
</dbReference>
<keyword evidence="9" id="KW-0418">Kinase</keyword>
<evidence type="ECO:0000313" key="23">
    <source>
        <dbReference type="EMBL" id="CAG06972.1"/>
    </source>
</evidence>
<dbReference type="Pfam" id="PF01833">
    <property type="entry name" value="TIG"/>
    <property type="match status" value="1"/>
</dbReference>
<evidence type="ECO:0000256" key="5">
    <source>
        <dbReference type="ARBA" id="ARBA00022692"/>
    </source>
</evidence>
<keyword evidence="10" id="KW-0067">ATP-binding</keyword>
<dbReference type="EMBL" id="CAAE01014979">
    <property type="protein sequence ID" value="CAG06972.1"/>
    <property type="molecule type" value="Genomic_DNA"/>
</dbReference>
<dbReference type="OrthoDB" id="9985181at2759"/>
<dbReference type="Gene3D" id="1.10.510.10">
    <property type="entry name" value="Transferase(Phosphotransferase) domain 1"/>
    <property type="match status" value="1"/>
</dbReference>
<dbReference type="GO" id="GO:0007169">
    <property type="term" value="P:cell surface receptor protein tyrosine kinase signaling pathway"/>
    <property type="evidence" value="ECO:0007669"/>
    <property type="project" value="TreeGrafter"/>
</dbReference>
<dbReference type="InterPro" id="IPR013783">
    <property type="entry name" value="Ig-like_fold"/>
</dbReference>
<evidence type="ECO:0000256" key="12">
    <source>
        <dbReference type="ARBA" id="ARBA00022989"/>
    </source>
</evidence>
<dbReference type="Gene3D" id="3.30.200.20">
    <property type="entry name" value="Phosphorylase Kinase, domain 1"/>
    <property type="match status" value="1"/>
</dbReference>
<dbReference type="InterPro" id="IPR001627">
    <property type="entry name" value="Semap_dom"/>
</dbReference>
<dbReference type="Pfam" id="PF07714">
    <property type="entry name" value="PK_Tyr_Ser-Thr"/>
    <property type="match status" value="1"/>
</dbReference>
<evidence type="ECO:0000256" key="2">
    <source>
        <dbReference type="ARBA" id="ARBA00010297"/>
    </source>
</evidence>
<dbReference type="PROSITE" id="PS50011">
    <property type="entry name" value="PROTEIN_KINASE_DOM"/>
    <property type="match status" value="1"/>
</dbReference>
<dbReference type="PROSITE" id="PS51004">
    <property type="entry name" value="SEMA"/>
    <property type="match status" value="1"/>
</dbReference>
<keyword evidence="8" id="KW-0547">Nucleotide-binding</keyword>
<dbReference type="GO" id="GO:0005524">
    <property type="term" value="F:ATP binding"/>
    <property type="evidence" value="ECO:0007669"/>
    <property type="project" value="UniProtKB-KW"/>
</dbReference>
<dbReference type="InterPro" id="IPR008266">
    <property type="entry name" value="Tyr_kinase_AS"/>
</dbReference>
<dbReference type="InterPro" id="IPR050122">
    <property type="entry name" value="RTK"/>
</dbReference>
<evidence type="ECO:0000256" key="16">
    <source>
        <dbReference type="ARBA" id="ARBA00023170"/>
    </source>
</evidence>
<evidence type="ECO:0000256" key="19">
    <source>
        <dbReference type="SAM" id="MobiDB-lite"/>
    </source>
</evidence>
<proteinExistence type="inferred from homology"/>
<dbReference type="PANTHER" id="PTHR24416">
    <property type="entry name" value="TYROSINE-PROTEIN KINASE RECEPTOR"/>
    <property type="match status" value="1"/>
</dbReference>
<dbReference type="PANTHER" id="PTHR24416:SF564">
    <property type="entry name" value="MACROPHAGE-STIMULATING PROTEIN RECEPTOR"/>
    <property type="match status" value="1"/>
</dbReference>
<evidence type="ECO:0000256" key="10">
    <source>
        <dbReference type="ARBA" id="ARBA00022840"/>
    </source>
</evidence>
<keyword evidence="17" id="KW-0325">Glycoprotein</keyword>
<dbReference type="AlphaFoldDB" id="Q4RXB0"/>
<dbReference type="PROSITE" id="PS00109">
    <property type="entry name" value="PROTEIN_KINASE_TYR"/>
    <property type="match status" value="1"/>
</dbReference>
<dbReference type="InterPro" id="IPR015943">
    <property type="entry name" value="WD40/YVTN_repeat-like_dom_sf"/>
</dbReference>
<dbReference type="Pfam" id="PF01403">
    <property type="entry name" value="Sema"/>
    <property type="match status" value="1"/>
</dbReference>
<dbReference type="SUPFAM" id="SSF56112">
    <property type="entry name" value="Protein kinase-like (PK-like)"/>
    <property type="match status" value="1"/>
</dbReference>
<dbReference type="SMART" id="SM00219">
    <property type="entry name" value="TyrKc"/>
    <property type="match status" value="1"/>
</dbReference>
<evidence type="ECO:0000256" key="1">
    <source>
        <dbReference type="ARBA" id="ARBA00004479"/>
    </source>
</evidence>
<evidence type="ECO:0000256" key="9">
    <source>
        <dbReference type="ARBA" id="ARBA00022777"/>
    </source>
</evidence>
<keyword evidence="15" id="KW-1015">Disulfide bond</keyword>
<keyword evidence="7" id="KW-0677">Repeat</keyword>
<evidence type="ECO:0000256" key="8">
    <source>
        <dbReference type="ARBA" id="ARBA00022741"/>
    </source>
</evidence>
<keyword evidence="4" id="KW-0808">Transferase</keyword>
<keyword evidence="3" id="KW-0597">Phosphoprotein</keyword>
<dbReference type="InterPro" id="IPR002165">
    <property type="entry name" value="Plexin_repeat"/>
</dbReference>
<sequence length="1078" mass="120739">MEEMWELKTGPVGSPDCETCKLCDVEADPEDPVDTDSEVLVLDPAVELLPYLYICGSTQHGICYFIDISPPERAPKCLYKKEHNSPTHCPDCLASPLGTKVTIVEEGATSYFFVAATVDDRVAQKYPRRSISMMRPLSTEDGFDMVNNGLTVLPGLRSTYKIEYIYSFSTKDFVYFLSLQREDPSKSNSPFQTRLGRMPISIQEVWMYREVVLECHFNPKRRRRENFKDIVYNGLQAAYFGRAGKDLVEELRVDEHEDILYGVFAEVNELGQPQKNSALCAFPLTKINYAIDKGVEACCQSGTEQLSRGLGHFQPLESCPHESSQDNNTCSSKPTLVAQPHYRLDLFNQKMRDVLFTAVLVTTNGNHTLGHFGTSDGRILQVILSLYRHVVFANYSLGDGEVSRTAAVYAEDSLLFVVGNKMFKVPSQGPGCAHFRTCSMCLMAPRFMNCGWCSGVCSRQHECTSQWTSASCAPIITEVSPKVAPVGGETEVTLCGWEFQSPLRPAIINGKTHRVTVGSTTCAVLPEKSSSEKLVCKIQEKNKPGQDLKMVLEVHEGEVEGRYSIEGSAQIRGFSFVVCNGSTNATHMECWAPAFPEEMPDEKESGQISIHMEDQREVWNSSFEYHSNYEVLPFENEDKILLLRPGENEVSLHVSVGWEVYDVGTVGNDDSNNTKVIVGIVLGILAALVAGAVLAFAVMIHLKKKKIVDLSSQTSGSGGMAFQGLLYAASYDHLAIPLMSHDNISMVSLNPDLLEEVKNVLIPADMLRIEDSQIIGKGITDLKEVNQFLREGLIMKGFDHPNILSLLGIMLPKEGLPLVVLPYMKHGDVRHFIRSEKRVFICICGLTKQEDNRELCLTFLCLPQNPTVKDLIGFGLQVAKGMEYLAQKKFVHRDLAARNCMLDETYTVKVADFGMARDIYDKEYYSIQDHKQVKLPVKWMALESLQTQKFTIKSDVWSYGILMWELLTRGASPYPDVDPYDITHYLLKGRRLPQPQFCPDTLYSIMLSCWDPEPDYRPSFSSLTADVQHILLCLQGEHYINLKVHYVNLDQPRPYPSLTGSADEAEASDPDTDSQQTS</sequence>
<evidence type="ECO:0000256" key="20">
    <source>
        <dbReference type="SAM" id="Phobius"/>
    </source>
</evidence>
<evidence type="ECO:0000259" key="22">
    <source>
        <dbReference type="PROSITE" id="PS51004"/>
    </source>
</evidence>
<dbReference type="GO" id="GO:0016477">
    <property type="term" value="P:cell migration"/>
    <property type="evidence" value="ECO:0007669"/>
    <property type="project" value="TreeGrafter"/>
</dbReference>
<keyword evidence="6" id="KW-0732">Signal</keyword>
<dbReference type="SMART" id="SM00423">
    <property type="entry name" value="PSI"/>
    <property type="match status" value="1"/>
</dbReference>
<keyword evidence="13 20" id="KW-0472">Membrane</keyword>
<dbReference type="SUPFAM" id="SSF103575">
    <property type="entry name" value="Plexin repeat"/>
    <property type="match status" value="1"/>
</dbReference>
<reference evidence="23" key="1">
    <citation type="journal article" date="2004" name="Nature">
        <title>Genome duplication in the teleost fish Tetraodon nigroviridis reveals the early vertebrate proto-karyotype.</title>
        <authorList>
            <person name="Jaillon O."/>
            <person name="Aury J.-M."/>
            <person name="Brunet F."/>
            <person name="Petit J.-L."/>
            <person name="Stange-Thomann N."/>
            <person name="Mauceli E."/>
            <person name="Bouneau L."/>
            <person name="Fischer C."/>
            <person name="Ozouf-Costaz C."/>
            <person name="Bernot A."/>
            <person name="Nicaud S."/>
            <person name="Jaffe D."/>
            <person name="Fisher S."/>
            <person name="Lutfalla G."/>
            <person name="Dossat C."/>
            <person name="Segurens B."/>
            <person name="Dasilva C."/>
            <person name="Salanoubat M."/>
            <person name="Levy M."/>
            <person name="Boudet N."/>
            <person name="Castellano S."/>
            <person name="Anthouard V."/>
            <person name="Jubin C."/>
            <person name="Castelli V."/>
            <person name="Katinka M."/>
            <person name="Vacherie B."/>
            <person name="Biemont C."/>
            <person name="Skalli Z."/>
            <person name="Cattolico L."/>
            <person name="Poulain J."/>
            <person name="De Berardinis V."/>
            <person name="Cruaud C."/>
            <person name="Duprat S."/>
            <person name="Brottier P."/>
            <person name="Coutanceau J.-P."/>
            <person name="Gouzy J."/>
            <person name="Parra G."/>
            <person name="Lardier G."/>
            <person name="Chapple C."/>
            <person name="McKernan K.J."/>
            <person name="McEwan P."/>
            <person name="Bosak S."/>
            <person name="Kellis M."/>
            <person name="Volff J.-N."/>
            <person name="Guigo R."/>
            <person name="Zody M.C."/>
            <person name="Mesirov J."/>
            <person name="Lindblad-Toh K."/>
            <person name="Birren B."/>
            <person name="Nusbaum C."/>
            <person name="Kahn D."/>
            <person name="Robinson-Rechavi M."/>
            <person name="Laudet V."/>
            <person name="Schachter V."/>
            <person name="Quetier F."/>
            <person name="Saurin W."/>
            <person name="Scarpelli C."/>
            <person name="Wincker P."/>
            <person name="Lander E.S."/>
            <person name="Weissenbach J."/>
            <person name="Roest Crollius H."/>
        </authorList>
    </citation>
    <scope>NUCLEOTIDE SEQUENCE [LARGE SCALE GENOMIC DNA]</scope>
</reference>
<keyword evidence="12 20" id="KW-1133">Transmembrane helix</keyword>
<dbReference type="GO" id="GO:0006909">
    <property type="term" value="P:phagocytosis"/>
    <property type="evidence" value="ECO:0007669"/>
    <property type="project" value="TreeGrafter"/>
</dbReference>
<evidence type="ECO:0000256" key="17">
    <source>
        <dbReference type="ARBA" id="ARBA00023180"/>
    </source>
</evidence>
<evidence type="ECO:0000256" key="11">
    <source>
        <dbReference type="ARBA" id="ARBA00022843"/>
    </source>
</evidence>
<feature type="domain" description="Sema" evidence="22">
    <location>
        <begin position="1"/>
        <end position="427"/>
    </location>
</feature>
<dbReference type="FunFam" id="1.10.510.10:FF:000093">
    <property type="entry name" value="Hepatocyte growth factor receptor"/>
    <property type="match status" value="1"/>
</dbReference>
<evidence type="ECO:0000256" key="4">
    <source>
        <dbReference type="ARBA" id="ARBA00022679"/>
    </source>
</evidence>
<feature type="region of interest" description="Disordered" evidence="19">
    <location>
        <begin position="1055"/>
        <end position="1078"/>
    </location>
</feature>
<evidence type="ECO:0000256" key="18">
    <source>
        <dbReference type="PROSITE-ProRule" id="PRU00352"/>
    </source>
</evidence>
<name>Q4RXB0_TETNG</name>
<evidence type="ECO:0000256" key="13">
    <source>
        <dbReference type="ARBA" id="ARBA00023136"/>
    </source>
</evidence>
<evidence type="ECO:0000256" key="7">
    <source>
        <dbReference type="ARBA" id="ARBA00022737"/>
    </source>
</evidence>
<feature type="compositionally biased region" description="Acidic residues" evidence="19">
    <location>
        <begin position="1063"/>
        <end position="1072"/>
    </location>
</feature>
<evidence type="ECO:0000256" key="15">
    <source>
        <dbReference type="ARBA" id="ARBA00023157"/>
    </source>
</evidence>
<dbReference type="InterPro" id="IPR020635">
    <property type="entry name" value="Tyr_kinase_cat_dom"/>
</dbReference>
<dbReference type="Gene3D" id="3.30.1680.10">
    <property type="entry name" value="ligand-binding face of the semaphorins, domain 2"/>
    <property type="match status" value="1"/>
</dbReference>
<dbReference type="GO" id="GO:0007411">
    <property type="term" value="P:axon guidance"/>
    <property type="evidence" value="ECO:0007669"/>
    <property type="project" value="UniProtKB-ARBA"/>
</dbReference>
<dbReference type="InterPro" id="IPR014756">
    <property type="entry name" value="Ig_E-set"/>
</dbReference>
<feature type="domain" description="Protein kinase" evidence="21">
    <location>
        <begin position="707"/>
        <end position="1032"/>
    </location>
</feature>
<keyword evidence="11" id="KW-0832">Ubl conjugation</keyword>
<comment type="similarity">
    <text evidence="2">Belongs to the plexin family.</text>
</comment>
<gene>
    <name evidence="23" type="ORF">GSTENG00027489001</name>
</gene>
<dbReference type="InterPro" id="IPR001245">
    <property type="entry name" value="Ser-Thr/Tyr_kinase_cat_dom"/>
</dbReference>
<dbReference type="GO" id="GO:0004714">
    <property type="term" value="F:transmembrane receptor protein tyrosine kinase activity"/>
    <property type="evidence" value="ECO:0007669"/>
    <property type="project" value="TreeGrafter"/>
</dbReference>
<dbReference type="InterPro" id="IPR016201">
    <property type="entry name" value="PSI"/>
</dbReference>
<dbReference type="InterPro" id="IPR002909">
    <property type="entry name" value="IPT_dom"/>
</dbReference>
<reference evidence="23" key="2">
    <citation type="submission" date="2004-02" db="EMBL/GenBank/DDBJ databases">
        <authorList>
            <consortium name="Genoscope"/>
            <consortium name="Whitehead Institute Centre for Genome Research"/>
        </authorList>
    </citation>
    <scope>NUCLEOTIDE SEQUENCE</scope>
</reference>
<dbReference type="Gene3D" id="2.130.10.10">
    <property type="entry name" value="YVTN repeat-like/Quinoprotein amine dehydrogenase"/>
    <property type="match status" value="1"/>
</dbReference>
<comment type="caution">
    <text evidence="18">Lacks conserved residue(s) required for the propagation of feature annotation.</text>
</comment>
<organism evidence="23">
    <name type="scientific">Tetraodon nigroviridis</name>
    <name type="common">Spotted green pufferfish</name>
    <name type="synonym">Chelonodon nigroviridis</name>
    <dbReference type="NCBI Taxonomy" id="99883"/>
    <lineage>
        <taxon>Eukaryota</taxon>
        <taxon>Metazoa</taxon>
        <taxon>Chordata</taxon>
        <taxon>Craniata</taxon>
        <taxon>Vertebrata</taxon>
        <taxon>Euteleostomi</taxon>
        <taxon>Actinopterygii</taxon>
        <taxon>Neopterygii</taxon>
        <taxon>Teleostei</taxon>
        <taxon>Neoteleostei</taxon>
        <taxon>Acanthomorphata</taxon>
        <taxon>Eupercaria</taxon>
        <taxon>Tetraodontiformes</taxon>
        <taxon>Tetradontoidea</taxon>
        <taxon>Tetraodontidae</taxon>
        <taxon>Tetraodon</taxon>
    </lineage>
</organism>
<accession>Q4RXB0</accession>
<dbReference type="KEGG" id="tng:GSTEN00027489G001"/>
<dbReference type="InterPro" id="IPR036352">
    <property type="entry name" value="Semap_dom_sf"/>
</dbReference>
<dbReference type="SMART" id="SM00220">
    <property type="entry name" value="S_TKc"/>
    <property type="match status" value="1"/>
</dbReference>
<dbReference type="FunFam" id="3.30.1680.10:FF:000006">
    <property type="entry name" value="Macrophage-stimulating 1 receptor b"/>
    <property type="match status" value="1"/>
</dbReference>
<dbReference type="InterPro" id="IPR011009">
    <property type="entry name" value="Kinase-like_dom_sf"/>
</dbReference>
<dbReference type="Gene3D" id="2.60.40.10">
    <property type="entry name" value="Immunoglobulins"/>
    <property type="match status" value="1"/>
</dbReference>
<dbReference type="SMART" id="SM00429">
    <property type="entry name" value="IPT"/>
    <property type="match status" value="1"/>
</dbReference>
<evidence type="ECO:0000259" key="21">
    <source>
        <dbReference type="PROSITE" id="PS50011"/>
    </source>
</evidence>